<dbReference type="SUPFAM" id="SSF56317">
    <property type="entry name" value="Carbon-nitrogen hydrolase"/>
    <property type="match status" value="1"/>
</dbReference>
<dbReference type="Pfam" id="PF00795">
    <property type="entry name" value="CN_hydrolase"/>
    <property type="match status" value="1"/>
</dbReference>
<keyword evidence="6" id="KW-1185">Reference proteome</keyword>
<evidence type="ECO:0000313" key="6">
    <source>
        <dbReference type="Proteomes" id="UP000199681"/>
    </source>
</evidence>
<dbReference type="PANTHER" id="PTHR43674">
    <property type="entry name" value="NITRILASE C965.09-RELATED"/>
    <property type="match status" value="1"/>
</dbReference>
<proteinExistence type="inferred from homology"/>
<reference evidence="4 6" key="1">
    <citation type="submission" date="2016-10" db="EMBL/GenBank/DDBJ databases">
        <authorList>
            <person name="Varghese N."/>
            <person name="Submissions S."/>
        </authorList>
    </citation>
    <scope>NUCLEOTIDE SEQUENCE [LARGE SCALE GENOMIC DNA]</scope>
    <source>
        <strain evidence="4 6">GMCC 1.11211</strain>
    </source>
</reference>
<evidence type="ECO:0000313" key="7">
    <source>
        <dbReference type="Proteomes" id="UP000297963"/>
    </source>
</evidence>
<evidence type="ECO:0000259" key="3">
    <source>
        <dbReference type="PROSITE" id="PS50263"/>
    </source>
</evidence>
<dbReference type="GO" id="GO:0033388">
    <property type="term" value="P:putrescine biosynthetic process from arginine"/>
    <property type="evidence" value="ECO:0007669"/>
    <property type="project" value="TreeGrafter"/>
</dbReference>
<protein>
    <submittedName>
        <fullName evidence="4 5">Hydrolase</fullName>
    </submittedName>
</protein>
<dbReference type="InterPro" id="IPR003010">
    <property type="entry name" value="C-N_Hydrolase"/>
</dbReference>
<dbReference type="InterPro" id="IPR001110">
    <property type="entry name" value="UPF0012_CS"/>
</dbReference>
<dbReference type="GO" id="GO:0050126">
    <property type="term" value="F:N-carbamoylputrescine amidase activity"/>
    <property type="evidence" value="ECO:0007669"/>
    <property type="project" value="TreeGrafter"/>
</dbReference>
<dbReference type="EMBL" id="SOFE01000012">
    <property type="protein sequence ID" value="TFB85757.1"/>
    <property type="molecule type" value="Genomic_DNA"/>
</dbReference>
<reference evidence="5 7" key="2">
    <citation type="submission" date="2019-03" db="EMBL/GenBank/DDBJ databases">
        <title>Genomics of glacier-inhabiting Cryobacterium strains.</title>
        <authorList>
            <person name="Liu Q."/>
            <person name="Xin Y.-H."/>
        </authorList>
    </citation>
    <scope>NUCLEOTIDE SEQUENCE [LARGE SCALE GENOMIC DNA]</scope>
    <source>
        <strain evidence="5 7">Hh34</strain>
    </source>
</reference>
<dbReference type="PANTHER" id="PTHR43674:SF2">
    <property type="entry name" value="BETA-UREIDOPROPIONASE"/>
    <property type="match status" value="1"/>
</dbReference>
<dbReference type="PROSITE" id="PS01227">
    <property type="entry name" value="UPF0012"/>
    <property type="match status" value="1"/>
</dbReference>
<dbReference type="STRING" id="995038.SAMN05216274_111128"/>
<evidence type="ECO:0000256" key="1">
    <source>
        <dbReference type="ARBA" id="ARBA00010613"/>
    </source>
</evidence>
<dbReference type="InterPro" id="IPR036526">
    <property type="entry name" value="C-N_Hydrolase_sf"/>
</dbReference>
<evidence type="ECO:0000313" key="4">
    <source>
        <dbReference type="EMBL" id="SFH68895.1"/>
    </source>
</evidence>
<dbReference type="RefSeq" id="WP_092451000.1">
    <property type="nucleotide sequence ID" value="NZ_BKAC01000009.1"/>
</dbReference>
<evidence type="ECO:0000313" key="5">
    <source>
        <dbReference type="EMBL" id="TFB85757.1"/>
    </source>
</evidence>
<dbReference type="PROSITE" id="PS50263">
    <property type="entry name" value="CN_HYDROLASE"/>
    <property type="match status" value="1"/>
</dbReference>
<name>A0A1I3C2V2_9MICO</name>
<dbReference type="AlphaFoldDB" id="A0A1I3C2V2"/>
<organism evidence="5 7">
    <name type="scientific">Cryobacterium levicorallinum</name>
    <dbReference type="NCBI Taxonomy" id="995038"/>
    <lineage>
        <taxon>Bacteria</taxon>
        <taxon>Bacillati</taxon>
        <taxon>Actinomycetota</taxon>
        <taxon>Actinomycetes</taxon>
        <taxon>Micrococcales</taxon>
        <taxon>Microbacteriaceae</taxon>
        <taxon>Cryobacterium</taxon>
    </lineage>
</organism>
<evidence type="ECO:0000256" key="2">
    <source>
        <dbReference type="ARBA" id="ARBA00022801"/>
    </source>
</evidence>
<sequence length="276" mass="29874">MPNEPTAPETPETRHVRVRCHELAPQLGQLSANLTMIEDAIRAAVIDEVDLLVLPELSTSGYYLRGKDEATSCAIPIAHPILERWAGLLSPNMTVVVGICESRDEALFNTAVTLGSGGVLGVYRKTHLWDGELTIFTAGQDRPAVTETPVGRLGVLICYDLEFPEMPRFLAVGGAEMIAVPTNWPLVPKPSGEHAPEVIQAMAAARSSRVAIACCDRRGAELHNEWTQGSSIIGSDGWPTGTLSGDRVDALLAIDPHRTTISPRNNVIQDRRPALY</sequence>
<accession>A0A1I3C2V2</accession>
<gene>
    <name evidence="5" type="ORF">E3O11_07210</name>
    <name evidence="4" type="ORF">SAMN05216274_111128</name>
</gene>
<dbReference type="InterPro" id="IPR050345">
    <property type="entry name" value="Aliph_Amidase/BUP"/>
</dbReference>
<dbReference type="Proteomes" id="UP000199681">
    <property type="component" value="Unassembled WGS sequence"/>
</dbReference>
<comment type="similarity">
    <text evidence="1">Belongs to the carbon-nitrogen hydrolase superfamily. NIT1/NIT2 family.</text>
</comment>
<feature type="domain" description="CN hydrolase" evidence="3">
    <location>
        <begin position="16"/>
        <end position="263"/>
    </location>
</feature>
<comment type="caution">
    <text evidence="5">The sequence shown here is derived from an EMBL/GenBank/DDBJ whole genome shotgun (WGS) entry which is preliminary data.</text>
</comment>
<dbReference type="Proteomes" id="UP000297963">
    <property type="component" value="Unassembled WGS sequence"/>
</dbReference>
<dbReference type="Gene3D" id="3.60.110.10">
    <property type="entry name" value="Carbon-nitrogen hydrolase"/>
    <property type="match status" value="1"/>
</dbReference>
<keyword evidence="2 5" id="KW-0378">Hydrolase</keyword>
<dbReference type="EMBL" id="FOPW01000011">
    <property type="protein sequence ID" value="SFH68895.1"/>
    <property type="molecule type" value="Genomic_DNA"/>
</dbReference>